<organism evidence="1 2">
    <name type="scientific">Reticulomyxa filosa</name>
    <dbReference type="NCBI Taxonomy" id="46433"/>
    <lineage>
        <taxon>Eukaryota</taxon>
        <taxon>Sar</taxon>
        <taxon>Rhizaria</taxon>
        <taxon>Retaria</taxon>
        <taxon>Foraminifera</taxon>
        <taxon>Monothalamids</taxon>
        <taxon>Reticulomyxidae</taxon>
        <taxon>Reticulomyxa</taxon>
    </lineage>
</organism>
<dbReference type="EMBL" id="ASPP01002954">
    <property type="protein sequence ID" value="ETO34001.1"/>
    <property type="molecule type" value="Genomic_DNA"/>
</dbReference>
<dbReference type="AlphaFoldDB" id="X6P725"/>
<name>X6P725_RETFI</name>
<sequence length="110" mass="12896">MIHVMNIDKLHCIWQSIINIGILLVITLNKMHILISVNSLILRAPFENIMKFIMKHKKNKNTKEYLDAMEMYKLIDQNGVIKIIDEESYEVLLEEGSIFLLGIIQKQLKE</sequence>
<feature type="non-terminal residue" evidence="1">
    <location>
        <position position="110"/>
    </location>
</feature>
<accession>X6P725</accession>
<proteinExistence type="predicted"/>
<dbReference type="OrthoDB" id="366390at2759"/>
<evidence type="ECO:0000313" key="1">
    <source>
        <dbReference type="EMBL" id="ETO34001.1"/>
    </source>
</evidence>
<evidence type="ECO:0000313" key="2">
    <source>
        <dbReference type="Proteomes" id="UP000023152"/>
    </source>
</evidence>
<reference evidence="1 2" key="1">
    <citation type="journal article" date="2013" name="Curr. Biol.">
        <title>The Genome of the Foraminiferan Reticulomyxa filosa.</title>
        <authorList>
            <person name="Glockner G."/>
            <person name="Hulsmann N."/>
            <person name="Schleicher M."/>
            <person name="Noegel A.A."/>
            <person name="Eichinger L."/>
            <person name="Gallinger C."/>
            <person name="Pawlowski J."/>
            <person name="Sierra R."/>
            <person name="Euteneuer U."/>
            <person name="Pillet L."/>
            <person name="Moustafa A."/>
            <person name="Platzer M."/>
            <person name="Groth M."/>
            <person name="Szafranski K."/>
            <person name="Schliwa M."/>
        </authorList>
    </citation>
    <scope>NUCLEOTIDE SEQUENCE [LARGE SCALE GENOMIC DNA]</scope>
</reference>
<protein>
    <submittedName>
        <fullName evidence="1">Uncharacterized protein</fullName>
    </submittedName>
</protein>
<dbReference type="Proteomes" id="UP000023152">
    <property type="component" value="Unassembled WGS sequence"/>
</dbReference>
<gene>
    <name evidence="1" type="ORF">RFI_03095</name>
</gene>
<comment type="caution">
    <text evidence="1">The sequence shown here is derived from an EMBL/GenBank/DDBJ whole genome shotgun (WGS) entry which is preliminary data.</text>
</comment>
<keyword evidence="2" id="KW-1185">Reference proteome</keyword>